<sequence>MLPWEKQGDAPAAAGTIVGRQSRHDNHQGRGNGGQRRNQEPAATESMNEQNPVLGDGAGQAAGGKTTDEAGMQGKPAKAGQGTYLARGSVLYHPVDRHSAPFLLRAGPKQARPATAPAGTLSDFGRLQFRAAPHASRRYLVTQASLGRYGSPRRAGALATQPPRPGFQVATRSLLPLPPCRPAVPAHSQRENKRLASQLEPPPADQGRERGQQSPPRAEAKLRRTRTLAFLHGRVPDEGNEPRLCIDAIMKLATVLALSVWLAREALGTPSPSDDGTPLATPVDFMTSLPAKAAIYNITDMNNGYTQIVCNLYDPVDDKQFEESRKSNIEYFSHTTKPKKPVAPGECERIGCYDHVATKKPKAPDSWKEVADALKAIPKIADEKCSRNDYDAHSFKLFHKDGWSLTISKVFRGENKCR</sequence>
<gene>
    <name evidence="2" type="ORF">PCL_07562</name>
</gene>
<feature type="region of interest" description="Disordered" evidence="1">
    <location>
        <begin position="178"/>
        <end position="222"/>
    </location>
</feature>
<protein>
    <submittedName>
        <fullName evidence="2">Uncharacterized protein</fullName>
    </submittedName>
</protein>
<evidence type="ECO:0000313" key="3">
    <source>
        <dbReference type="Proteomes" id="UP000245956"/>
    </source>
</evidence>
<dbReference type="AlphaFoldDB" id="A0A2U3EIB0"/>
<evidence type="ECO:0000313" key="2">
    <source>
        <dbReference type="EMBL" id="PWI74248.1"/>
    </source>
</evidence>
<organism evidence="2 3">
    <name type="scientific">Purpureocillium lilacinum</name>
    <name type="common">Paecilomyces lilacinus</name>
    <dbReference type="NCBI Taxonomy" id="33203"/>
    <lineage>
        <taxon>Eukaryota</taxon>
        <taxon>Fungi</taxon>
        <taxon>Dikarya</taxon>
        <taxon>Ascomycota</taxon>
        <taxon>Pezizomycotina</taxon>
        <taxon>Sordariomycetes</taxon>
        <taxon>Hypocreomycetidae</taxon>
        <taxon>Hypocreales</taxon>
        <taxon>Ophiocordycipitaceae</taxon>
        <taxon>Purpureocillium</taxon>
    </lineage>
</organism>
<dbReference type="EMBL" id="LCWV01000003">
    <property type="protein sequence ID" value="PWI74248.1"/>
    <property type="molecule type" value="Genomic_DNA"/>
</dbReference>
<accession>A0A2U3EIB0</accession>
<proteinExistence type="predicted"/>
<comment type="caution">
    <text evidence="2">The sequence shown here is derived from an EMBL/GenBank/DDBJ whole genome shotgun (WGS) entry which is preliminary data.</text>
</comment>
<name>A0A2U3EIB0_PURLI</name>
<feature type="region of interest" description="Disordered" evidence="1">
    <location>
        <begin position="152"/>
        <end position="171"/>
    </location>
</feature>
<evidence type="ECO:0000256" key="1">
    <source>
        <dbReference type="SAM" id="MobiDB-lite"/>
    </source>
</evidence>
<feature type="region of interest" description="Disordered" evidence="1">
    <location>
        <begin position="1"/>
        <end position="79"/>
    </location>
</feature>
<dbReference type="Proteomes" id="UP000245956">
    <property type="component" value="Unassembled WGS sequence"/>
</dbReference>
<reference evidence="2 3" key="1">
    <citation type="journal article" date="2016" name="Front. Microbiol.">
        <title>Genome and transcriptome sequences reveal the specific parasitism of the nematophagous Purpureocillium lilacinum 36-1.</title>
        <authorList>
            <person name="Xie J."/>
            <person name="Li S."/>
            <person name="Mo C."/>
            <person name="Xiao X."/>
            <person name="Peng D."/>
            <person name="Wang G."/>
            <person name="Xiao Y."/>
        </authorList>
    </citation>
    <scope>NUCLEOTIDE SEQUENCE [LARGE SCALE GENOMIC DNA]</scope>
    <source>
        <strain evidence="2 3">36-1</strain>
    </source>
</reference>